<dbReference type="GO" id="GO:0043138">
    <property type="term" value="F:3'-5' DNA helicase activity"/>
    <property type="evidence" value="ECO:0007669"/>
    <property type="project" value="TreeGrafter"/>
</dbReference>
<dbReference type="InterPro" id="IPR042115">
    <property type="entry name" value="PriA_3primeBD_sf"/>
</dbReference>
<dbReference type="GO" id="GO:0006310">
    <property type="term" value="P:DNA recombination"/>
    <property type="evidence" value="ECO:0007669"/>
    <property type="project" value="InterPro"/>
</dbReference>
<dbReference type="HAMAP" id="MF_00983">
    <property type="entry name" value="PriA"/>
    <property type="match status" value="1"/>
</dbReference>
<evidence type="ECO:0000256" key="1">
    <source>
        <dbReference type="ARBA" id="ARBA00022515"/>
    </source>
</evidence>
<comment type="caution">
    <text evidence="8">As this protein does not have any detectable helicase domains, it probably does not have helicase activity.</text>
</comment>
<feature type="binding site" evidence="8">
    <location>
        <position position="412"/>
    </location>
    <ligand>
        <name>Zn(2+)</name>
        <dbReference type="ChEBI" id="CHEBI:29105"/>
        <label>1</label>
    </ligand>
</feature>
<keyword evidence="4 8" id="KW-0547">Nucleotide-binding</keyword>
<comment type="subunit">
    <text evidence="8">Component of the replication restart primosome.</text>
</comment>
<dbReference type="Pfam" id="PF17764">
    <property type="entry name" value="PriA_3primeBD"/>
    <property type="match status" value="1"/>
</dbReference>
<reference evidence="10 11" key="1">
    <citation type="submission" date="2019-05" db="EMBL/GenBank/DDBJ databases">
        <authorList>
            <person name="Lee S.D."/>
        </authorList>
    </citation>
    <scope>NUCLEOTIDE SEQUENCE [LARGE SCALE GENOMIC DNA]</scope>
    <source>
        <strain evidence="10 11">YC2-7</strain>
    </source>
</reference>
<gene>
    <name evidence="8" type="primary">priA</name>
    <name evidence="10" type="ORF">FGL95_00770</name>
</gene>
<comment type="function">
    <text evidence="8">Initiates the restart of stalled replication forks, which reloads the replicative helicase on sites other than the origin of replication. Recognizes and binds to abandoned replication forks and remodels them to uncover a helicase loading site. Promotes assembly of the primosome at these replication forks.</text>
</comment>
<dbReference type="GO" id="GO:1990077">
    <property type="term" value="C:primosome complex"/>
    <property type="evidence" value="ECO:0007669"/>
    <property type="project" value="UniProtKB-UniRule"/>
</dbReference>
<evidence type="ECO:0000313" key="11">
    <source>
        <dbReference type="Proteomes" id="UP000535543"/>
    </source>
</evidence>
<evidence type="ECO:0000256" key="5">
    <source>
        <dbReference type="ARBA" id="ARBA00022833"/>
    </source>
</evidence>
<feature type="binding site" evidence="8">
    <location>
        <position position="371"/>
    </location>
    <ligand>
        <name>Zn(2+)</name>
        <dbReference type="ChEBI" id="CHEBI:29105"/>
        <label>1</label>
    </ligand>
</feature>
<comment type="similarity">
    <text evidence="8">Belongs to the helicase family. PriA subfamily.</text>
</comment>
<dbReference type="GO" id="GO:0003677">
    <property type="term" value="F:DNA binding"/>
    <property type="evidence" value="ECO:0007669"/>
    <property type="project" value="UniProtKB-UniRule"/>
</dbReference>
<evidence type="ECO:0000256" key="2">
    <source>
        <dbReference type="ARBA" id="ARBA00022705"/>
    </source>
</evidence>
<proteinExistence type="inferred from homology"/>
<evidence type="ECO:0000256" key="4">
    <source>
        <dbReference type="ARBA" id="ARBA00022741"/>
    </source>
</evidence>
<dbReference type="EMBL" id="VCQU01000001">
    <property type="protein sequence ID" value="NMN93567.1"/>
    <property type="molecule type" value="Genomic_DNA"/>
</dbReference>
<dbReference type="Gene3D" id="3.40.1440.60">
    <property type="entry name" value="PriA, 3(prime) DNA-binding domain"/>
    <property type="match status" value="1"/>
</dbReference>
<keyword evidence="6 8" id="KW-0067">ATP-binding</keyword>
<dbReference type="InterPro" id="IPR027417">
    <property type="entry name" value="P-loop_NTPase"/>
</dbReference>
<feature type="binding site" evidence="8">
    <location>
        <position position="380"/>
    </location>
    <ligand>
        <name>Zn(2+)</name>
        <dbReference type="ChEBI" id="CHEBI:29105"/>
        <label>2</label>
    </ligand>
</feature>
<dbReference type="NCBIfam" id="NF011454">
    <property type="entry name" value="PRK14873.1-4"/>
    <property type="match status" value="1"/>
</dbReference>
<dbReference type="PANTHER" id="PTHR30580">
    <property type="entry name" value="PRIMOSOMAL PROTEIN N"/>
    <property type="match status" value="1"/>
</dbReference>
<dbReference type="PANTHER" id="PTHR30580:SF0">
    <property type="entry name" value="PRIMOSOMAL PROTEIN N"/>
    <property type="match status" value="1"/>
</dbReference>
<dbReference type="GO" id="GO:0008270">
    <property type="term" value="F:zinc ion binding"/>
    <property type="evidence" value="ECO:0007669"/>
    <property type="project" value="UniProtKB-UniRule"/>
</dbReference>
<evidence type="ECO:0000256" key="3">
    <source>
        <dbReference type="ARBA" id="ARBA00022723"/>
    </source>
</evidence>
<keyword evidence="7 8" id="KW-0238">DNA-binding</keyword>
<feature type="binding site" evidence="8">
    <location>
        <position position="400"/>
    </location>
    <ligand>
        <name>Zn(2+)</name>
        <dbReference type="ChEBI" id="CHEBI:29105"/>
        <label>2</label>
    </ligand>
</feature>
<keyword evidence="2 8" id="KW-0235">DNA replication</keyword>
<dbReference type="InterPro" id="IPR005259">
    <property type="entry name" value="PriA"/>
</dbReference>
<dbReference type="GO" id="GO:0006269">
    <property type="term" value="P:DNA replication, synthesis of primer"/>
    <property type="evidence" value="ECO:0007669"/>
    <property type="project" value="UniProtKB-KW"/>
</dbReference>
<dbReference type="AlphaFoldDB" id="A0A848KBX7"/>
<dbReference type="Proteomes" id="UP000535543">
    <property type="component" value="Unassembled WGS sequence"/>
</dbReference>
<feature type="binding site" evidence="8">
    <location>
        <position position="415"/>
    </location>
    <ligand>
        <name>Zn(2+)</name>
        <dbReference type="ChEBI" id="CHEBI:29105"/>
        <label>1</label>
    </ligand>
</feature>
<feature type="domain" description="Primosomal protein N' 3' DNA-binding" evidence="9">
    <location>
        <begin position="8"/>
        <end position="99"/>
    </location>
</feature>
<evidence type="ECO:0000256" key="6">
    <source>
        <dbReference type="ARBA" id="ARBA00022840"/>
    </source>
</evidence>
<feature type="binding site" evidence="8">
    <location>
        <position position="383"/>
    </location>
    <ligand>
        <name>Zn(2+)</name>
        <dbReference type="ChEBI" id="CHEBI:29105"/>
        <label>2</label>
    </ligand>
</feature>
<evidence type="ECO:0000313" key="10">
    <source>
        <dbReference type="EMBL" id="NMN93567.1"/>
    </source>
</evidence>
<evidence type="ECO:0000256" key="7">
    <source>
        <dbReference type="ARBA" id="ARBA00023125"/>
    </source>
</evidence>
<accession>A0A848KBX7</accession>
<evidence type="ECO:0000256" key="8">
    <source>
        <dbReference type="HAMAP-Rule" id="MF_00983"/>
    </source>
</evidence>
<keyword evidence="11" id="KW-1185">Reference proteome</keyword>
<feature type="binding site" evidence="8">
    <location>
        <position position="374"/>
    </location>
    <ligand>
        <name>Zn(2+)</name>
        <dbReference type="ChEBI" id="CHEBI:29105"/>
        <label>1</label>
    </ligand>
</feature>
<sequence length="654" mass="68171">MLPLLSLAHLDREFDYLVPPELDDVAQPGVRVRVRFAGRLVDGLLLERVAESDHPGKLGKLDRVVSPERVLTPEIASLLEAVASRYAGTRADVARLAVPPRHARVEAEPVPEVVPMPAPNVDVTAWQRYSHGDAFVNALGEGRAPRAAWQVLPGEDWPRRLGELAATVAARGQSALIVVPDQRDLDRVHAACVELVGSSGAVALAAGLGPAARYRRWLAALRGTAKVVVGMRSSIFAPVPELGLIALWDDGDDNHAEPRAPYPHAREVALLRAHEAGCAFVAAGYARTAEVQSLVQSGWAHDLVAPRQILRESAPKVTVPGDSDHALERDPSARSARLPAVAFAAARAALDAGSPVLVQVPRRGYAPSLACGKCRSPARCRRCNGPLALPSGEGASAPTCNWCGVADTAYRCGTCGSPSLRAVVVGAGRTAEELGRAFAGVAVVSSGGSDVLPEVPAGPKLVVATIGAEPIVAGGYGAALLLDGWALLGRADLRAAEEALRRWMGAAALVRPAAAGGQVIVVADPGIPTVQALVRWDPVGHAEAQLAERSEVRFPPAIRLAAVDGSGAAIASLLESAELPTEVEVLGPVPLPDGARKPFAGDNPEPVEVERMLLRVPRAAGSALARALAAAQAARSARKADAPVRVQIDPVDIG</sequence>
<dbReference type="GO" id="GO:0006302">
    <property type="term" value="P:double-strand break repair"/>
    <property type="evidence" value="ECO:0007669"/>
    <property type="project" value="InterPro"/>
</dbReference>
<comment type="cofactor">
    <cofactor evidence="8">
        <name>Zn(2+)</name>
        <dbReference type="ChEBI" id="CHEBI:29105"/>
    </cofactor>
    <text evidence="8">Binds 2 zinc ions per subunit.</text>
</comment>
<organism evidence="10 11">
    <name type="scientific">Antrihabitans stalactiti</name>
    <dbReference type="NCBI Taxonomy" id="2584121"/>
    <lineage>
        <taxon>Bacteria</taxon>
        <taxon>Bacillati</taxon>
        <taxon>Actinomycetota</taxon>
        <taxon>Actinomycetes</taxon>
        <taxon>Mycobacteriales</taxon>
        <taxon>Nocardiaceae</taxon>
        <taxon>Antrihabitans</taxon>
    </lineage>
</organism>
<keyword evidence="3 8" id="KW-0479">Metal-binding</keyword>
<keyword evidence="5 8" id="KW-0862">Zinc</keyword>
<comment type="caution">
    <text evidence="10">The sequence shown here is derived from an EMBL/GenBank/DDBJ whole genome shotgun (WGS) entry which is preliminary data.</text>
</comment>
<feature type="binding site" evidence="8">
    <location>
        <position position="403"/>
    </location>
    <ligand>
        <name>Zn(2+)</name>
        <dbReference type="ChEBI" id="CHEBI:29105"/>
        <label>2</label>
    </ligand>
</feature>
<dbReference type="Gene3D" id="3.40.50.300">
    <property type="entry name" value="P-loop containing nucleotide triphosphate hydrolases"/>
    <property type="match status" value="1"/>
</dbReference>
<dbReference type="InterPro" id="IPR041222">
    <property type="entry name" value="PriA_3primeBD"/>
</dbReference>
<protein>
    <recommendedName>
        <fullName evidence="8">Probable replication restart protein PriA</fullName>
    </recommendedName>
    <alternativeName>
        <fullName evidence="8">Putative ATP-dependent DNA helicase PriA</fullName>
    </alternativeName>
</protein>
<keyword evidence="1 8" id="KW-0639">Primosome</keyword>
<dbReference type="GO" id="GO:0005524">
    <property type="term" value="F:ATP binding"/>
    <property type="evidence" value="ECO:0007669"/>
    <property type="project" value="UniProtKB-UniRule"/>
</dbReference>
<reference evidence="10 11" key="2">
    <citation type="submission" date="2020-06" db="EMBL/GenBank/DDBJ databases">
        <title>Antribacter stalactiti gen. nov., sp. nov., a new member of the family Nacardiaceae isolated from a cave.</title>
        <authorList>
            <person name="Kim I.S."/>
        </authorList>
    </citation>
    <scope>NUCLEOTIDE SEQUENCE [LARGE SCALE GENOMIC DNA]</scope>
    <source>
        <strain evidence="10 11">YC2-7</strain>
    </source>
</reference>
<evidence type="ECO:0000259" key="9">
    <source>
        <dbReference type="Pfam" id="PF17764"/>
    </source>
</evidence>
<dbReference type="GO" id="GO:0006270">
    <property type="term" value="P:DNA replication initiation"/>
    <property type="evidence" value="ECO:0007669"/>
    <property type="project" value="TreeGrafter"/>
</dbReference>
<name>A0A848KBX7_9NOCA</name>